<dbReference type="InterPro" id="IPR003598">
    <property type="entry name" value="Ig_sub2"/>
</dbReference>
<dbReference type="OrthoDB" id="124041at2759"/>
<dbReference type="HOGENOM" id="CLU_770036_0_0_1"/>
<reference evidence="10" key="1">
    <citation type="submission" date="2012-12" db="EMBL/GenBank/DDBJ databases">
        <authorList>
            <person name="Hellsten U."/>
            <person name="Grimwood J."/>
            <person name="Chapman J.A."/>
            <person name="Shapiro H."/>
            <person name="Aerts A."/>
            <person name="Otillar R.P."/>
            <person name="Terry A.Y."/>
            <person name="Boore J.L."/>
            <person name="Simakov O."/>
            <person name="Marletaz F."/>
            <person name="Cho S.-J."/>
            <person name="Edsinger-Gonzales E."/>
            <person name="Havlak P."/>
            <person name="Kuo D.-H."/>
            <person name="Larsson T."/>
            <person name="Lv J."/>
            <person name="Arendt D."/>
            <person name="Savage R."/>
            <person name="Osoegawa K."/>
            <person name="de Jong P."/>
            <person name="Lindberg D.R."/>
            <person name="Seaver E.C."/>
            <person name="Weisblat D.A."/>
            <person name="Putnam N.H."/>
            <person name="Grigoriev I.V."/>
            <person name="Rokhsar D.S."/>
        </authorList>
    </citation>
    <scope>NUCLEOTIDE SEQUENCE</scope>
</reference>
<name>T1ENJ4_HELRO</name>
<keyword evidence="10" id="KW-1185">Reference proteome</keyword>
<dbReference type="SMART" id="SM00409">
    <property type="entry name" value="IG"/>
    <property type="match status" value="2"/>
</dbReference>
<dbReference type="InterPro" id="IPR051275">
    <property type="entry name" value="Cell_adhesion_signaling"/>
</dbReference>
<organism evidence="9 10">
    <name type="scientific">Helobdella robusta</name>
    <name type="common">Californian leech</name>
    <dbReference type="NCBI Taxonomy" id="6412"/>
    <lineage>
        <taxon>Eukaryota</taxon>
        <taxon>Metazoa</taxon>
        <taxon>Spiralia</taxon>
        <taxon>Lophotrochozoa</taxon>
        <taxon>Annelida</taxon>
        <taxon>Clitellata</taxon>
        <taxon>Hirudinea</taxon>
        <taxon>Rhynchobdellida</taxon>
        <taxon>Glossiphoniidae</taxon>
        <taxon>Helobdella</taxon>
    </lineage>
</organism>
<accession>T1ENJ4</accession>
<dbReference type="RefSeq" id="XP_009009226.1">
    <property type="nucleotide sequence ID" value="XM_009010978.1"/>
</dbReference>
<evidence type="ECO:0000313" key="10">
    <source>
        <dbReference type="Proteomes" id="UP000015101"/>
    </source>
</evidence>
<keyword evidence="4" id="KW-0325">Glycoprotein</keyword>
<dbReference type="InterPro" id="IPR013783">
    <property type="entry name" value="Ig-like_fold"/>
</dbReference>
<dbReference type="EMBL" id="AMQM01000180">
    <property type="status" value="NOT_ANNOTATED_CDS"/>
    <property type="molecule type" value="Genomic_DNA"/>
</dbReference>
<evidence type="ECO:0000313" key="8">
    <source>
        <dbReference type="EMBL" id="ESO12506.1"/>
    </source>
</evidence>
<dbReference type="GO" id="GO:0098632">
    <property type="term" value="F:cell-cell adhesion mediator activity"/>
    <property type="evidence" value="ECO:0000318"/>
    <property type="project" value="GO_Central"/>
</dbReference>
<dbReference type="GO" id="GO:0007156">
    <property type="term" value="P:homophilic cell adhesion via plasma membrane adhesion molecules"/>
    <property type="evidence" value="ECO:0000318"/>
    <property type="project" value="GO_Central"/>
</dbReference>
<dbReference type="Pfam" id="PF07679">
    <property type="entry name" value="I-set"/>
    <property type="match status" value="1"/>
</dbReference>
<keyword evidence="3" id="KW-1015">Disulfide bond</keyword>
<protein>
    <recommendedName>
        <fullName evidence="7">Ig-like domain-containing protein</fullName>
    </recommendedName>
</protein>
<dbReference type="Gene3D" id="2.60.40.10">
    <property type="entry name" value="Immunoglobulins"/>
    <property type="match status" value="2"/>
</dbReference>
<feature type="domain" description="Ig-like" evidence="7">
    <location>
        <begin position="87"/>
        <end position="168"/>
    </location>
</feature>
<dbReference type="SUPFAM" id="SSF48726">
    <property type="entry name" value="Immunoglobulin"/>
    <property type="match status" value="2"/>
</dbReference>
<keyword evidence="2 6" id="KW-0472">Membrane</keyword>
<keyword evidence="6" id="KW-0812">Transmembrane</keyword>
<dbReference type="GO" id="GO:0007411">
    <property type="term" value="P:axon guidance"/>
    <property type="evidence" value="ECO:0000318"/>
    <property type="project" value="GO_Central"/>
</dbReference>
<feature type="transmembrane region" description="Helical" evidence="6">
    <location>
        <begin position="175"/>
        <end position="196"/>
    </location>
</feature>
<reference evidence="9" key="3">
    <citation type="submission" date="2015-06" db="UniProtKB">
        <authorList>
            <consortium name="EnsemblMetazoa"/>
        </authorList>
    </citation>
    <scope>IDENTIFICATION</scope>
</reference>
<dbReference type="PANTHER" id="PTHR11640:SF31">
    <property type="entry name" value="IRREGULAR CHIASM C-ROUGHEST PROTEIN-RELATED"/>
    <property type="match status" value="1"/>
</dbReference>
<keyword evidence="6" id="KW-1133">Transmembrane helix</keyword>
<dbReference type="GO" id="GO:0030424">
    <property type="term" value="C:axon"/>
    <property type="evidence" value="ECO:0000318"/>
    <property type="project" value="GO_Central"/>
</dbReference>
<evidence type="ECO:0000256" key="4">
    <source>
        <dbReference type="ARBA" id="ARBA00023180"/>
    </source>
</evidence>
<dbReference type="EMBL" id="KB095811">
    <property type="protein sequence ID" value="ESO12506.1"/>
    <property type="molecule type" value="Genomic_DNA"/>
</dbReference>
<dbReference type="Pfam" id="PF13927">
    <property type="entry name" value="Ig_3"/>
    <property type="match status" value="1"/>
</dbReference>
<dbReference type="InterPro" id="IPR013098">
    <property type="entry name" value="Ig_I-set"/>
</dbReference>
<evidence type="ECO:0000256" key="5">
    <source>
        <dbReference type="ARBA" id="ARBA00023319"/>
    </source>
</evidence>
<dbReference type="Proteomes" id="UP000015101">
    <property type="component" value="Unassembled WGS sequence"/>
</dbReference>
<dbReference type="PROSITE" id="PS50835">
    <property type="entry name" value="IG_LIKE"/>
    <property type="match status" value="2"/>
</dbReference>
<dbReference type="eggNOG" id="ENOG502QPKN">
    <property type="taxonomic scope" value="Eukaryota"/>
</dbReference>
<dbReference type="AlphaFoldDB" id="T1ENJ4"/>
<dbReference type="InterPro" id="IPR003599">
    <property type="entry name" value="Ig_sub"/>
</dbReference>
<evidence type="ECO:0000256" key="6">
    <source>
        <dbReference type="SAM" id="Phobius"/>
    </source>
</evidence>
<dbReference type="CTD" id="20198144"/>
<dbReference type="GeneID" id="20198144"/>
<sequence>MPVCGNQSFSIADSAVVEKFYTAVTIECPGEPVKQWFNPYGQLIESKDNFKISGKNLTINKITEHDVGRYFCLVENSNLTVEISSRPIVKTLDKSLNVVHGNSVNLSCHAYGHPTVNYSWYRVENDVDQFFSEGSTLFINETKKDDYGVYKCFAINDLGNSTSTIKIRVKDKLAALWPFIGIVAEILILIIIIVVYEKRKSKLDADDVGKNDRHHRTPCEWFCNPAKLKAVQQDVRCFRSRECETTKMSQYLSLDVRRITEICTIANKILTSSHQLIQLPAITKTKEKTHPPCLRKESLVLFHLDDDFNDDFSADEVGFFNAPSLVNRKDVSNKYCNMRLSYPSCQQVSTKSRRVHDVYL</sequence>
<comment type="subcellular location">
    <subcellularLocation>
        <location evidence="1">Membrane</location>
        <topology evidence="1">Single-pass type I membrane protein</topology>
    </subcellularLocation>
</comment>
<evidence type="ECO:0000313" key="9">
    <source>
        <dbReference type="EnsemblMetazoa" id="HelroP159054"/>
    </source>
</evidence>
<dbReference type="GO" id="GO:0070593">
    <property type="term" value="P:dendrite self-avoidance"/>
    <property type="evidence" value="ECO:0000318"/>
    <property type="project" value="GO_Central"/>
</dbReference>
<gene>
    <name evidence="9" type="primary">20198144</name>
    <name evidence="8" type="ORF">HELRODRAFT_159054</name>
</gene>
<dbReference type="STRING" id="6412.T1ENJ4"/>
<evidence type="ECO:0000256" key="1">
    <source>
        <dbReference type="ARBA" id="ARBA00004479"/>
    </source>
</evidence>
<dbReference type="SMART" id="SM00408">
    <property type="entry name" value="IGc2"/>
    <property type="match status" value="2"/>
</dbReference>
<reference evidence="8 10" key="2">
    <citation type="journal article" date="2013" name="Nature">
        <title>Insights into bilaterian evolution from three spiralian genomes.</title>
        <authorList>
            <person name="Simakov O."/>
            <person name="Marletaz F."/>
            <person name="Cho S.J."/>
            <person name="Edsinger-Gonzales E."/>
            <person name="Havlak P."/>
            <person name="Hellsten U."/>
            <person name="Kuo D.H."/>
            <person name="Larsson T."/>
            <person name="Lv J."/>
            <person name="Arendt D."/>
            <person name="Savage R."/>
            <person name="Osoegawa K."/>
            <person name="de Jong P."/>
            <person name="Grimwood J."/>
            <person name="Chapman J.A."/>
            <person name="Shapiro H."/>
            <person name="Aerts A."/>
            <person name="Otillar R.P."/>
            <person name="Terry A.Y."/>
            <person name="Boore J.L."/>
            <person name="Grigoriev I.V."/>
            <person name="Lindberg D.R."/>
            <person name="Seaver E.C."/>
            <person name="Weisblat D.A."/>
            <person name="Putnam N.H."/>
            <person name="Rokhsar D.S."/>
        </authorList>
    </citation>
    <scope>NUCLEOTIDE SEQUENCE</scope>
</reference>
<proteinExistence type="predicted"/>
<feature type="domain" description="Ig-like" evidence="7">
    <location>
        <begin position="1"/>
        <end position="84"/>
    </location>
</feature>
<dbReference type="GO" id="GO:0005886">
    <property type="term" value="C:plasma membrane"/>
    <property type="evidence" value="ECO:0000318"/>
    <property type="project" value="GO_Central"/>
</dbReference>
<dbReference type="InParanoid" id="T1ENJ4"/>
<dbReference type="PANTHER" id="PTHR11640">
    <property type="entry name" value="NEPHRIN"/>
    <property type="match status" value="1"/>
</dbReference>
<dbReference type="InterPro" id="IPR007110">
    <property type="entry name" value="Ig-like_dom"/>
</dbReference>
<evidence type="ECO:0000256" key="2">
    <source>
        <dbReference type="ARBA" id="ARBA00023136"/>
    </source>
</evidence>
<dbReference type="KEGG" id="hro:HELRODRAFT_159054"/>
<dbReference type="InterPro" id="IPR036179">
    <property type="entry name" value="Ig-like_dom_sf"/>
</dbReference>
<evidence type="ECO:0000256" key="3">
    <source>
        <dbReference type="ARBA" id="ARBA00023157"/>
    </source>
</evidence>
<keyword evidence="5" id="KW-0393">Immunoglobulin domain</keyword>
<evidence type="ECO:0000259" key="7">
    <source>
        <dbReference type="PROSITE" id="PS50835"/>
    </source>
</evidence>
<dbReference type="EnsemblMetazoa" id="HelroT159054">
    <property type="protein sequence ID" value="HelroP159054"/>
    <property type="gene ID" value="HelroG159054"/>
</dbReference>
<dbReference type="CDD" id="cd00096">
    <property type="entry name" value="Ig"/>
    <property type="match status" value="1"/>
</dbReference>